<dbReference type="KEGG" id="ipc:IPA_06215"/>
<organism evidence="1 2">
    <name type="scientific">Ignicoccus pacificus DSM 13166</name>
    <dbReference type="NCBI Taxonomy" id="940294"/>
    <lineage>
        <taxon>Archaea</taxon>
        <taxon>Thermoproteota</taxon>
        <taxon>Thermoprotei</taxon>
        <taxon>Desulfurococcales</taxon>
        <taxon>Desulfurococcaceae</taxon>
        <taxon>Ignicoccus</taxon>
    </lineage>
</organism>
<dbReference type="Proteomes" id="UP001063698">
    <property type="component" value="Chromosome"/>
</dbReference>
<dbReference type="AlphaFoldDB" id="A0A977PLJ1"/>
<evidence type="ECO:0000313" key="1">
    <source>
        <dbReference type="EMBL" id="UXD22559.1"/>
    </source>
</evidence>
<evidence type="ECO:0000313" key="2">
    <source>
        <dbReference type="Proteomes" id="UP001063698"/>
    </source>
</evidence>
<sequence>MDLYSLLGGALLVLALIWLLPPLGGLLIPPYLKTTLTTTINTITTTVTSIITYVTRFTTTIITTTYEHTLTTITYLSTLTTYTIGTLTSTTTTTLYLTKTTTITHRVTLIPSNVLSFLSTVPGGYFIGLFPTKVITFDVNSFISELAPGKLLAALTDDGIYLVTTEGRIVKHVRGSFFSLCSSRTEILANTLSGKVVSVSANGVTPLFQLKQRFNGAIACSPSLVVAGASSLGAFDPTGNLLWEKDIKWIASVTINKGLIAASTLSFGGQGSDALWLFRVDGTTLKRIPGRYYGVDVCQDLVAATGPSGTLILKNSLITYDNPNLKGYEVSFSQECKYLAVLNKAEGVVTIIGTDGHLEALMKVPGATALVWHSKRLYIGFSDGEIIGIELSPFILSKPVIVNSAKLTTIYKYVIHKVNVTTTQTFTRLKYVTETSTITSTYTSWLTKYLTEVSTLITTSTLTEWAFVTSTTTLTVPVITPSRPMPEELAVIINPYLRIERLYEEVSTSPQFKASFLKKPFLNALQYLTKLSSVKSLTVKLYKLLSDFEMTAQRLDELLAMEPTYKNVYTAVNLAQRLKLDYEMIVGLVNELQSKIGMLRLSQPQASCPKNATRYIEELIKAPNLKSFVELRMKIEKLGGLSKLVKCSIGQAIRETIQFYNYYTKPWLSKELKILKQKLDRYSELVNELLVGS</sequence>
<name>A0A977PLJ1_9CREN</name>
<keyword evidence="2" id="KW-1185">Reference proteome</keyword>
<gene>
    <name evidence="1" type="ORF">IPA_06215</name>
</gene>
<dbReference type="EMBL" id="CP006868">
    <property type="protein sequence ID" value="UXD22559.1"/>
    <property type="molecule type" value="Genomic_DNA"/>
</dbReference>
<reference evidence="1" key="1">
    <citation type="submission" date="2013-11" db="EMBL/GenBank/DDBJ databases">
        <title>Comparative genomics of Ignicoccus.</title>
        <authorList>
            <person name="Podar M."/>
        </authorList>
    </citation>
    <scope>NUCLEOTIDE SEQUENCE</scope>
    <source>
        <strain evidence="1">DSM 13166</strain>
    </source>
</reference>
<proteinExistence type="predicted"/>
<protein>
    <submittedName>
        <fullName evidence="1">Uncharacterized protein</fullName>
    </submittedName>
</protein>
<accession>A0A977PLJ1</accession>